<gene>
    <name evidence="4" type="ORF">BCR35DRAFT_291442</name>
</gene>
<feature type="transmembrane region" description="Helical" evidence="2">
    <location>
        <begin position="116"/>
        <end position="137"/>
    </location>
</feature>
<organism evidence="4 5">
    <name type="scientific">Leucosporidium creatinivorum</name>
    <dbReference type="NCBI Taxonomy" id="106004"/>
    <lineage>
        <taxon>Eukaryota</taxon>
        <taxon>Fungi</taxon>
        <taxon>Dikarya</taxon>
        <taxon>Basidiomycota</taxon>
        <taxon>Pucciniomycotina</taxon>
        <taxon>Microbotryomycetes</taxon>
        <taxon>Leucosporidiales</taxon>
        <taxon>Leucosporidium</taxon>
    </lineage>
</organism>
<keyword evidence="3" id="KW-0732">Signal</keyword>
<feature type="region of interest" description="Disordered" evidence="1">
    <location>
        <begin position="413"/>
        <end position="433"/>
    </location>
</feature>
<dbReference type="InParanoid" id="A0A1Y2F775"/>
<feature type="transmembrane region" description="Helical" evidence="2">
    <location>
        <begin position="304"/>
        <end position="334"/>
    </location>
</feature>
<feature type="signal peptide" evidence="3">
    <location>
        <begin position="1"/>
        <end position="26"/>
    </location>
</feature>
<dbReference type="EMBL" id="MCGR01000026">
    <property type="protein sequence ID" value="ORY79709.1"/>
    <property type="molecule type" value="Genomic_DNA"/>
</dbReference>
<feature type="transmembrane region" description="Helical" evidence="2">
    <location>
        <begin position="241"/>
        <end position="263"/>
    </location>
</feature>
<name>A0A1Y2F775_9BASI</name>
<keyword evidence="2" id="KW-1133">Transmembrane helix</keyword>
<comment type="caution">
    <text evidence="4">The sequence shown here is derived from an EMBL/GenBank/DDBJ whole genome shotgun (WGS) entry which is preliminary data.</text>
</comment>
<reference evidence="4 5" key="1">
    <citation type="submission" date="2016-07" db="EMBL/GenBank/DDBJ databases">
        <title>Pervasive Adenine N6-methylation of Active Genes in Fungi.</title>
        <authorList>
            <consortium name="DOE Joint Genome Institute"/>
            <person name="Mondo S.J."/>
            <person name="Dannebaum R.O."/>
            <person name="Kuo R.C."/>
            <person name="Labutti K."/>
            <person name="Haridas S."/>
            <person name="Kuo A."/>
            <person name="Salamov A."/>
            <person name="Ahrendt S.R."/>
            <person name="Lipzen A."/>
            <person name="Sullivan W."/>
            <person name="Andreopoulos W.B."/>
            <person name="Clum A."/>
            <person name="Lindquist E."/>
            <person name="Daum C."/>
            <person name="Ramamoorthy G.K."/>
            <person name="Gryganskyi A."/>
            <person name="Culley D."/>
            <person name="Magnuson J.K."/>
            <person name="James T.Y."/>
            <person name="O'Malley M.A."/>
            <person name="Stajich J.E."/>
            <person name="Spatafora J.W."/>
            <person name="Visel A."/>
            <person name="Grigoriev I.V."/>
        </authorList>
    </citation>
    <scope>NUCLEOTIDE SEQUENCE [LARGE SCALE GENOMIC DNA]</scope>
    <source>
        <strain evidence="4 5">62-1032</strain>
    </source>
</reference>
<proteinExistence type="predicted"/>
<evidence type="ECO:0000256" key="3">
    <source>
        <dbReference type="SAM" id="SignalP"/>
    </source>
</evidence>
<evidence type="ECO:0000313" key="4">
    <source>
        <dbReference type="EMBL" id="ORY79709.1"/>
    </source>
</evidence>
<dbReference type="AlphaFoldDB" id="A0A1Y2F775"/>
<keyword evidence="5" id="KW-1185">Reference proteome</keyword>
<protein>
    <recommendedName>
        <fullName evidence="6">TLC domain-domain-containing protein</fullName>
    </recommendedName>
</protein>
<feature type="transmembrane region" description="Helical" evidence="2">
    <location>
        <begin position="173"/>
        <end position="197"/>
    </location>
</feature>
<evidence type="ECO:0000256" key="1">
    <source>
        <dbReference type="SAM" id="MobiDB-lite"/>
    </source>
</evidence>
<evidence type="ECO:0000256" key="2">
    <source>
        <dbReference type="SAM" id="Phobius"/>
    </source>
</evidence>
<accession>A0A1Y2F775</accession>
<evidence type="ECO:0008006" key="6">
    <source>
        <dbReference type="Google" id="ProtNLM"/>
    </source>
</evidence>
<sequence length="464" mass="51392">MDTPNLNATLTSLSLVLSSLTSTLSALPPGLNTSSLISSLSSFNSLSPAFDTLTSYQQQSLISNFTWLQSQSELLGLALSKVPSGDKDGASQSTLVAMVQLGMGRYDIETWWAPELFAIAIMFSLAIFVKLGLALLITDAAVERVRQTGIRSEQALVSKENARSILMRSARAMLGHVVNLVMSTGALILQCLAWRLFILPSMPFRLLDIQYLSFAIKLICCSYASDLLFGDVHLSIYMHHLFTFALLLVGQLAAFHTSSPTFFRMATYLILQATLEQSTYAAMASYHFYSYLRLQDFRPRMQRAALWGAWVMLAFTKIITYPQKIIPVAFAFYWSARMWTGIDDVVVGRFWLGWSTSLITILLILQVKFCDQTWALTAHVRQKLHGGPTPSRNGPVMSFLFRRFLPRRQPSAITSASNGDGIGKAEGEGTPFGSVSEDRGIVILMLMVMNGRRRTRCTLGRGGG</sequence>
<keyword evidence="2" id="KW-0472">Membrane</keyword>
<dbReference type="OrthoDB" id="2528625at2759"/>
<feature type="chain" id="PRO_5011988245" description="TLC domain-domain-containing protein" evidence="3">
    <location>
        <begin position="27"/>
        <end position="464"/>
    </location>
</feature>
<feature type="transmembrane region" description="Helical" evidence="2">
    <location>
        <begin position="346"/>
        <end position="365"/>
    </location>
</feature>
<keyword evidence="2" id="KW-0812">Transmembrane</keyword>
<dbReference type="Proteomes" id="UP000193467">
    <property type="component" value="Unassembled WGS sequence"/>
</dbReference>
<evidence type="ECO:0000313" key="5">
    <source>
        <dbReference type="Proteomes" id="UP000193467"/>
    </source>
</evidence>